<dbReference type="SUPFAM" id="SSF56235">
    <property type="entry name" value="N-terminal nucleophile aminohydrolases (Ntn hydrolases)"/>
    <property type="match status" value="1"/>
</dbReference>
<evidence type="ECO:0000256" key="1">
    <source>
        <dbReference type="ARBA" id="ARBA00022942"/>
    </source>
</evidence>
<dbReference type="Gene3D" id="3.60.20.10">
    <property type="entry name" value="Glutamine Phosphoribosylpyrophosphate, subunit 1, domain 1"/>
    <property type="match status" value="1"/>
</dbReference>
<proteinExistence type="predicted"/>
<accession>A0A8B9NZ54</accession>
<dbReference type="GO" id="GO:0005839">
    <property type="term" value="C:proteasome core complex"/>
    <property type="evidence" value="ECO:0007669"/>
    <property type="project" value="InterPro"/>
</dbReference>
<dbReference type="InterPro" id="IPR001353">
    <property type="entry name" value="Proteasome_sua/b"/>
</dbReference>
<dbReference type="InterPro" id="IPR050115">
    <property type="entry name" value="Proteasome_alpha"/>
</dbReference>
<name>A0A8B9NZ54_APTOW</name>
<dbReference type="PANTHER" id="PTHR11599">
    <property type="entry name" value="PROTEASOME SUBUNIT ALPHA/BETA"/>
    <property type="match status" value="1"/>
</dbReference>
<protein>
    <submittedName>
        <fullName evidence="2">Proteasome 20S subunit alpha 8</fullName>
    </submittedName>
</protein>
<dbReference type="GO" id="GO:0051603">
    <property type="term" value="P:proteolysis involved in protein catabolic process"/>
    <property type="evidence" value="ECO:0007669"/>
    <property type="project" value="InterPro"/>
</dbReference>
<dbReference type="Pfam" id="PF00227">
    <property type="entry name" value="Proteasome"/>
    <property type="match status" value="1"/>
</dbReference>
<reference evidence="2" key="2">
    <citation type="submission" date="2025-09" db="UniProtKB">
        <authorList>
            <consortium name="Ensembl"/>
        </authorList>
    </citation>
    <scope>IDENTIFICATION</scope>
</reference>
<reference evidence="2" key="1">
    <citation type="submission" date="2025-08" db="UniProtKB">
        <authorList>
            <consortium name="Ensembl"/>
        </authorList>
    </citation>
    <scope>IDENTIFICATION</scope>
</reference>
<keyword evidence="1" id="KW-0647">Proteasome</keyword>
<dbReference type="Ensembl" id="ENSAOWT00000005008.1">
    <property type="protein sequence ID" value="ENSAOWP00000004376.1"/>
    <property type="gene ID" value="ENSAOWG00000003065.1"/>
</dbReference>
<dbReference type="Proteomes" id="UP000694424">
    <property type="component" value="Unplaced"/>
</dbReference>
<sequence>VDVWLDTVVLGTEEKSVAKLQEERSVRKIYSLCDFFNHYDYAGLTADARIVINRARMEHQSRKLIVEDPVTVHCNLPFLFSTFLVCWACNTLNFLGCQNWSACSQLYTQGKGSPKQYQTDPSGAYHPWKPNVICHNAKTVQEFLEKNHTEEATATDKDTIKLMMSFARIAETEKEKEESEKKKKKNT</sequence>
<organism evidence="2 3">
    <name type="scientific">Apteryx owenii</name>
    <name type="common">Little spotted kiwi</name>
    <dbReference type="NCBI Taxonomy" id="8824"/>
    <lineage>
        <taxon>Eukaryota</taxon>
        <taxon>Metazoa</taxon>
        <taxon>Chordata</taxon>
        <taxon>Craniata</taxon>
        <taxon>Vertebrata</taxon>
        <taxon>Euteleostomi</taxon>
        <taxon>Archelosauria</taxon>
        <taxon>Archosauria</taxon>
        <taxon>Dinosauria</taxon>
        <taxon>Saurischia</taxon>
        <taxon>Theropoda</taxon>
        <taxon>Coelurosauria</taxon>
        <taxon>Aves</taxon>
        <taxon>Palaeognathae</taxon>
        <taxon>Apterygiformes</taxon>
        <taxon>Apterygidae</taxon>
        <taxon>Apteryx</taxon>
    </lineage>
</organism>
<evidence type="ECO:0000313" key="2">
    <source>
        <dbReference type="Ensembl" id="ENSAOWP00000004376.1"/>
    </source>
</evidence>
<dbReference type="InterPro" id="IPR029055">
    <property type="entry name" value="Ntn_hydrolases_N"/>
</dbReference>
<keyword evidence="3" id="KW-1185">Reference proteome</keyword>
<dbReference type="AlphaFoldDB" id="A0A8B9NZ54"/>
<evidence type="ECO:0000313" key="3">
    <source>
        <dbReference type="Proteomes" id="UP000694424"/>
    </source>
</evidence>